<dbReference type="GO" id="GO:0016787">
    <property type="term" value="F:hydrolase activity"/>
    <property type="evidence" value="ECO:0007669"/>
    <property type="project" value="UniProtKB-KW"/>
</dbReference>
<organism evidence="2 3">
    <name type="scientific">Psychrobacillus glaciei</name>
    <dbReference type="NCBI Taxonomy" id="2283160"/>
    <lineage>
        <taxon>Bacteria</taxon>
        <taxon>Bacillati</taxon>
        <taxon>Bacillota</taxon>
        <taxon>Bacilli</taxon>
        <taxon>Bacillales</taxon>
        <taxon>Bacillaceae</taxon>
        <taxon>Psychrobacillus</taxon>
    </lineage>
</organism>
<keyword evidence="3" id="KW-1185">Reference proteome</keyword>
<name>A0A5J6SPD6_9BACI</name>
<dbReference type="RefSeq" id="WP_151700271.1">
    <property type="nucleotide sequence ID" value="NZ_CP031223.1"/>
</dbReference>
<reference evidence="2 3" key="1">
    <citation type="submission" date="2018-07" db="EMBL/GenBank/DDBJ databases">
        <title>Complete genome sequence of Psychrobacillus sp. PB01, isolated from iceberg, and comparative genome analysis of Psychrobacillus strains.</title>
        <authorList>
            <person name="Lee P.C."/>
        </authorList>
    </citation>
    <scope>NUCLEOTIDE SEQUENCE [LARGE SCALE GENOMIC DNA]</scope>
    <source>
        <strain evidence="2 3">PB01</strain>
    </source>
</reference>
<dbReference type="KEGG" id="psyo:PB01_11240"/>
<dbReference type="PANTHER" id="PTHR43798">
    <property type="entry name" value="MONOACYLGLYCEROL LIPASE"/>
    <property type="match status" value="1"/>
</dbReference>
<evidence type="ECO:0000259" key="1">
    <source>
        <dbReference type="Pfam" id="PF00561"/>
    </source>
</evidence>
<dbReference type="Proteomes" id="UP000325517">
    <property type="component" value="Chromosome"/>
</dbReference>
<dbReference type="PANTHER" id="PTHR43798:SF33">
    <property type="entry name" value="HYDROLASE, PUTATIVE (AFU_ORTHOLOGUE AFUA_2G14860)-RELATED"/>
    <property type="match status" value="1"/>
</dbReference>
<dbReference type="SUPFAM" id="SSF53474">
    <property type="entry name" value="alpha/beta-Hydrolases"/>
    <property type="match status" value="1"/>
</dbReference>
<dbReference type="Pfam" id="PF00561">
    <property type="entry name" value="Abhydrolase_1"/>
    <property type="match status" value="1"/>
</dbReference>
<dbReference type="EMBL" id="CP031223">
    <property type="protein sequence ID" value="QFF99353.1"/>
    <property type="molecule type" value="Genomic_DNA"/>
</dbReference>
<gene>
    <name evidence="2" type="ORF">PB01_11240</name>
</gene>
<feature type="domain" description="AB hydrolase-1" evidence="1">
    <location>
        <begin position="27"/>
        <end position="152"/>
    </location>
</feature>
<evidence type="ECO:0000313" key="3">
    <source>
        <dbReference type="Proteomes" id="UP000325517"/>
    </source>
</evidence>
<proteinExistence type="predicted"/>
<dbReference type="GO" id="GO:0016020">
    <property type="term" value="C:membrane"/>
    <property type="evidence" value="ECO:0007669"/>
    <property type="project" value="TreeGrafter"/>
</dbReference>
<evidence type="ECO:0000313" key="2">
    <source>
        <dbReference type="EMBL" id="QFF99353.1"/>
    </source>
</evidence>
<keyword evidence="2" id="KW-0378">Hydrolase</keyword>
<accession>A0A5J6SPD6</accession>
<dbReference type="InterPro" id="IPR029058">
    <property type="entry name" value="AB_hydrolase_fold"/>
</dbReference>
<dbReference type="AlphaFoldDB" id="A0A5J6SPD6"/>
<dbReference type="InterPro" id="IPR000073">
    <property type="entry name" value="AB_hydrolase_1"/>
</dbReference>
<dbReference type="Gene3D" id="3.40.50.1820">
    <property type="entry name" value="alpha/beta hydrolase"/>
    <property type="match status" value="1"/>
</dbReference>
<dbReference type="OrthoDB" id="59888at2"/>
<dbReference type="InterPro" id="IPR050266">
    <property type="entry name" value="AB_hydrolase_sf"/>
</dbReference>
<protein>
    <submittedName>
        <fullName evidence="2">Alpha/beta hydrolase</fullName>
    </submittedName>
</protein>
<dbReference type="PRINTS" id="PR00111">
    <property type="entry name" value="ABHYDROLASE"/>
</dbReference>
<sequence>MTKEMFIQISDFKLFAKLIGKNNGKPTIVMDAGYGDYSKTWDSIISDISMLTEVLIYDRAGVGKSEKSSNHRTSSVMIQELNELLKKTKIKHPYILVGHSFGGLNTRLYASEYPKEVCGLILVDSTPEEYREKFLPTMSKEFQEAYNKQFVYESNYDEFIESLKQIKESRRKLNIPLIVLSAGKKAHYSKESQELWHEMQKGILEISTNSEFIIAENSAHYIQNDEPKIVIEAIKRMIEKY</sequence>